<evidence type="ECO:0000313" key="8">
    <source>
        <dbReference type="Proteomes" id="UP000273655"/>
    </source>
</evidence>
<protein>
    <recommendedName>
        <fullName evidence="2">Protein RecA</fullName>
    </recommendedName>
</protein>
<dbReference type="EMBL" id="LR134148">
    <property type="protein sequence ID" value="VEA33449.1"/>
    <property type="molecule type" value="Genomic_DNA"/>
</dbReference>
<evidence type="ECO:0000256" key="1">
    <source>
        <dbReference type="ARBA" id="ARBA00009391"/>
    </source>
</evidence>
<dbReference type="Proteomes" id="UP000273655">
    <property type="component" value="Chromosome 1"/>
</dbReference>
<dbReference type="GO" id="GO:0006281">
    <property type="term" value="P:DNA repair"/>
    <property type="evidence" value="ECO:0007669"/>
    <property type="project" value="InterPro"/>
</dbReference>
<evidence type="ECO:0000256" key="5">
    <source>
        <dbReference type="ARBA" id="ARBA00023172"/>
    </source>
</evidence>
<keyword evidence="3" id="KW-0547">Nucleotide-binding</keyword>
<feature type="domain" description="RecA-like N-terminal" evidence="6">
    <location>
        <begin position="9"/>
        <end position="61"/>
    </location>
</feature>
<reference evidence="7 8" key="1">
    <citation type="submission" date="2018-12" db="EMBL/GenBank/DDBJ databases">
        <authorList>
            <consortium name="Pathogen Informatics"/>
        </authorList>
    </citation>
    <scope>NUCLEOTIDE SEQUENCE [LARGE SCALE GENOMIC DNA]</scope>
    <source>
        <strain evidence="7 8">NCTC8271</strain>
    </source>
</reference>
<dbReference type="PANTHER" id="PTHR45900">
    <property type="entry name" value="RECA"/>
    <property type="match status" value="1"/>
</dbReference>
<evidence type="ECO:0000256" key="2">
    <source>
        <dbReference type="ARBA" id="ARBA00015553"/>
    </source>
</evidence>
<dbReference type="GO" id="GO:0003697">
    <property type="term" value="F:single-stranded DNA binding"/>
    <property type="evidence" value="ECO:0007669"/>
    <property type="project" value="InterPro"/>
</dbReference>
<evidence type="ECO:0000256" key="4">
    <source>
        <dbReference type="ARBA" id="ARBA00022840"/>
    </source>
</evidence>
<dbReference type="InterPro" id="IPR027417">
    <property type="entry name" value="P-loop_NTPase"/>
</dbReference>
<dbReference type="InterPro" id="IPR013765">
    <property type="entry name" value="DNA_recomb/repair_RecA"/>
</dbReference>
<dbReference type="GO" id="GO:0006310">
    <property type="term" value="P:DNA recombination"/>
    <property type="evidence" value="ECO:0007669"/>
    <property type="project" value="UniProtKB-KW"/>
</dbReference>
<dbReference type="PANTHER" id="PTHR45900:SF1">
    <property type="entry name" value="MITOCHONDRIAL DNA REPAIR PROTEIN RECA HOMOLOG-RELATED"/>
    <property type="match status" value="1"/>
</dbReference>
<accession>A0A447PA54</accession>
<evidence type="ECO:0000313" key="7">
    <source>
        <dbReference type="EMBL" id="VEA33449.1"/>
    </source>
</evidence>
<dbReference type="AlphaFoldDB" id="A0A447PA54"/>
<keyword evidence="4" id="KW-0067">ATP-binding</keyword>
<dbReference type="GO" id="GO:0005524">
    <property type="term" value="F:ATP binding"/>
    <property type="evidence" value="ECO:0007669"/>
    <property type="project" value="UniProtKB-KW"/>
</dbReference>
<keyword evidence="5" id="KW-0233">DNA recombination</keyword>
<name>A0A447PA54_SALET</name>
<organism evidence="7 8">
    <name type="scientific">Salmonella enterica I</name>
    <dbReference type="NCBI Taxonomy" id="59201"/>
    <lineage>
        <taxon>Bacteria</taxon>
        <taxon>Pseudomonadati</taxon>
        <taxon>Pseudomonadota</taxon>
        <taxon>Gammaproteobacteria</taxon>
        <taxon>Enterobacterales</taxon>
        <taxon>Enterobacteriaceae</taxon>
        <taxon>Salmonella</taxon>
    </lineage>
</organism>
<dbReference type="GO" id="GO:0005829">
    <property type="term" value="C:cytosol"/>
    <property type="evidence" value="ECO:0007669"/>
    <property type="project" value="TreeGrafter"/>
</dbReference>
<evidence type="ECO:0000259" key="6">
    <source>
        <dbReference type="Pfam" id="PF00154"/>
    </source>
</evidence>
<dbReference type="Pfam" id="PF00154">
    <property type="entry name" value="RecA_N"/>
    <property type="match status" value="1"/>
</dbReference>
<gene>
    <name evidence="7" type="primary">recA_1</name>
    <name evidence="7" type="ORF">NCTC8271_01401</name>
</gene>
<dbReference type="InterPro" id="IPR049428">
    <property type="entry name" value="RecA-like_N"/>
</dbReference>
<evidence type="ECO:0000256" key="3">
    <source>
        <dbReference type="ARBA" id="ARBA00022741"/>
    </source>
</evidence>
<sequence>MAIDENKQKALAAALGQIEKQFGKGSIMRLGEDRSMDVETISTGSLSLDIALGAGGLPMGVSSKFTGRNLPVKRP</sequence>
<comment type="similarity">
    <text evidence="1">Belongs to the RecA family.</text>
</comment>
<dbReference type="SUPFAM" id="SSF52540">
    <property type="entry name" value="P-loop containing nucleoside triphosphate hydrolases"/>
    <property type="match status" value="1"/>
</dbReference>
<proteinExistence type="inferred from homology"/>
<dbReference type="Gene3D" id="3.40.50.300">
    <property type="entry name" value="P-loop containing nucleotide triphosphate hydrolases"/>
    <property type="match status" value="1"/>
</dbReference>